<protein>
    <submittedName>
        <fullName evidence="1">Uncharacterized protein</fullName>
    </submittedName>
</protein>
<evidence type="ECO:0000313" key="2">
    <source>
        <dbReference type="Proteomes" id="UP000559885"/>
    </source>
</evidence>
<sequence>MKKIIHGIVLTLFLVLFIWISSQFVTSGDFRQTEATFYFIIEHIKK</sequence>
<reference evidence="1 2" key="1">
    <citation type="submission" date="2020-03" db="EMBL/GenBank/DDBJ databases">
        <title>Soil Listeria distribution.</title>
        <authorList>
            <person name="Liao J."/>
            <person name="Wiedmann M."/>
        </authorList>
    </citation>
    <scope>NUCLEOTIDE SEQUENCE [LARGE SCALE GENOMIC DNA]</scope>
    <source>
        <strain evidence="1 2">FSL L7-1507</strain>
    </source>
</reference>
<dbReference type="Proteomes" id="UP000559885">
    <property type="component" value="Unassembled WGS sequence"/>
</dbReference>
<gene>
    <name evidence="1" type="ORF">HB912_00170</name>
</gene>
<name>A0A841ZKN6_9LIST</name>
<proteinExistence type="predicted"/>
<comment type="caution">
    <text evidence="1">The sequence shown here is derived from an EMBL/GenBank/DDBJ whole genome shotgun (WGS) entry which is preliminary data.</text>
</comment>
<evidence type="ECO:0000313" key="1">
    <source>
        <dbReference type="EMBL" id="MBC1520057.1"/>
    </source>
</evidence>
<dbReference type="EMBL" id="JAARRM010000001">
    <property type="protein sequence ID" value="MBC1520057.1"/>
    <property type="molecule type" value="Genomic_DNA"/>
</dbReference>
<dbReference type="AlphaFoldDB" id="A0A841ZKN6"/>
<organism evidence="1 2">
    <name type="scientific">Listeria aquatica</name>
    <dbReference type="NCBI Taxonomy" id="1494960"/>
    <lineage>
        <taxon>Bacteria</taxon>
        <taxon>Bacillati</taxon>
        <taxon>Bacillota</taxon>
        <taxon>Bacilli</taxon>
        <taxon>Bacillales</taxon>
        <taxon>Listeriaceae</taxon>
        <taxon>Listeria</taxon>
    </lineage>
</organism>
<dbReference type="RefSeq" id="WP_185371671.1">
    <property type="nucleotide sequence ID" value="NZ_JAARRM010000001.1"/>
</dbReference>
<accession>A0A841ZKN6</accession>